<dbReference type="HAMAP" id="MF_00036_A">
    <property type="entry name" value="Ala_tRNA_synth_A"/>
    <property type="match status" value="1"/>
</dbReference>
<dbReference type="EC" id="6.1.1.7" evidence="12"/>
<evidence type="ECO:0000256" key="6">
    <source>
        <dbReference type="ARBA" id="ARBA00022741"/>
    </source>
</evidence>
<feature type="domain" description="Alanyl-transfer RNA synthetases family profile" evidence="13">
    <location>
        <begin position="69"/>
        <end position="750"/>
    </location>
</feature>
<dbReference type="InterPro" id="IPR018165">
    <property type="entry name" value="Ala-tRNA-synth_IIc_core"/>
</dbReference>
<keyword evidence="10 12" id="KW-0648">Protein biosynthesis</keyword>
<dbReference type="SUPFAM" id="SSF55681">
    <property type="entry name" value="Class II aaRS and biotin synthetases"/>
    <property type="match status" value="1"/>
</dbReference>
<comment type="function">
    <text evidence="12">Catalyzes the attachment of alanine to tRNA(Ala) in a two-step reaction: alanine is first activated by ATP to form Ala-AMP and then transferred to the acceptor end of tRNA(Ala). Also edits incorrectly charged Ser-tRNA(Ala) and Gly-tRNA(Ala) via its editing domain.</text>
</comment>
<dbReference type="InterPro" id="IPR018162">
    <property type="entry name" value="Ala-tRNA-ligase_IIc_anticod-bd"/>
</dbReference>
<dbReference type="InterPro" id="IPR009000">
    <property type="entry name" value="Transl_B-barrel_sf"/>
</dbReference>
<dbReference type="SMART" id="SM00863">
    <property type="entry name" value="tRNA_SAD"/>
    <property type="match status" value="1"/>
</dbReference>
<reference evidence="14" key="2">
    <citation type="journal article" date="2022" name="Nat. Microbiol.">
        <title>A closed Candidatus Odinarchaeum chromosome exposes Asgard archaeal viruses.</title>
        <authorList>
            <person name="Tamarit D."/>
            <person name="Caceres E.F."/>
            <person name="Krupovic M."/>
            <person name="Nijland R."/>
            <person name="Eme L."/>
            <person name="Robinson N.P."/>
            <person name="Ettema T.J.G."/>
        </authorList>
    </citation>
    <scope>NUCLEOTIDE SEQUENCE</scope>
    <source>
        <strain evidence="14">LCB_4</strain>
    </source>
</reference>
<evidence type="ECO:0000256" key="4">
    <source>
        <dbReference type="ARBA" id="ARBA00022598"/>
    </source>
</evidence>
<feature type="binding site" evidence="12">
    <location>
        <position position="607"/>
    </location>
    <ligand>
        <name>Zn(2+)</name>
        <dbReference type="ChEBI" id="CHEBI:29105"/>
    </ligand>
</feature>
<dbReference type="GO" id="GO:0002161">
    <property type="term" value="F:aminoacyl-tRNA deacylase activity"/>
    <property type="evidence" value="ECO:0007669"/>
    <property type="project" value="UniProtKB-ARBA"/>
</dbReference>
<keyword evidence="9 12" id="KW-0694">RNA-binding</keyword>
<evidence type="ECO:0000256" key="1">
    <source>
        <dbReference type="ARBA" id="ARBA00008226"/>
    </source>
</evidence>
<dbReference type="KEGG" id="oyw:OdinLCB4_002565"/>
<dbReference type="SUPFAM" id="SSF50447">
    <property type="entry name" value="Translation proteins"/>
    <property type="match status" value="1"/>
</dbReference>
<dbReference type="PANTHER" id="PTHR11777">
    <property type="entry name" value="ALANYL-TRNA SYNTHETASE"/>
    <property type="match status" value="1"/>
</dbReference>
<keyword evidence="5 12" id="KW-0479">Metal-binding</keyword>
<comment type="cofactor">
    <cofactor evidence="12">
        <name>Zn(2+)</name>
        <dbReference type="ChEBI" id="CHEBI:29105"/>
    </cofactor>
    <text evidence="12">Binds 1 zinc ion per subunit.</text>
</comment>
<feature type="binding site" evidence="12">
    <location>
        <position position="707"/>
    </location>
    <ligand>
        <name>Zn(2+)</name>
        <dbReference type="ChEBI" id="CHEBI:29105"/>
    </ligand>
</feature>
<dbReference type="PROSITE" id="PS50860">
    <property type="entry name" value="AA_TRNA_LIGASE_II_ALA"/>
    <property type="match status" value="1"/>
</dbReference>
<dbReference type="InterPro" id="IPR050058">
    <property type="entry name" value="Ala-tRNA_ligase"/>
</dbReference>
<feature type="binding site" evidence="12">
    <location>
        <position position="603"/>
    </location>
    <ligand>
        <name>Zn(2+)</name>
        <dbReference type="ChEBI" id="CHEBI:29105"/>
    </ligand>
</feature>
<evidence type="ECO:0000256" key="2">
    <source>
        <dbReference type="ARBA" id="ARBA00022490"/>
    </source>
</evidence>
<evidence type="ECO:0000256" key="11">
    <source>
        <dbReference type="ARBA" id="ARBA00023146"/>
    </source>
</evidence>
<dbReference type="InterPro" id="IPR018163">
    <property type="entry name" value="Thr/Ala-tRNA-synth_IIc_edit"/>
</dbReference>
<evidence type="ECO:0000313" key="14">
    <source>
        <dbReference type="EMBL" id="WEU40819.1"/>
    </source>
</evidence>
<dbReference type="GO" id="GO:0004813">
    <property type="term" value="F:alanine-tRNA ligase activity"/>
    <property type="evidence" value="ECO:0007669"/>
    <property type="project" value="UniProtKB-UniRule"/>
</dbReference>
<dbReference type="Gene3D" id="3.30.930.10">
    <property type="entry name" value="Bira Bifunctional Protein, Domain 2"/>
    <property type="match status" value="1"/>
</dbReference>
<dbReference type="SUPFAM" id="SSF55186">
    <property type="entry name" value="ThrRS/AlaRS common domain"/>
    <property type="match status" value="1"/>
</dbReference>
<keyword evidence="2 12" id="KW-0963">Cytoplasm</keyword>
<dbReference type="Proteomes" id="UP000186851">
    <property type="component" value="Chromosome"/>
</dbReference>
<dbReference type="Gene3D" id="3.30.980.10">
    <property type="entry name" value="Threonyl-trna Synthetase, Chain A, domain 2"/>
    <property type="match status" value="1"/>
</dbReference>
<dbReference type="FunFam" id="3.30.54.20:FF:000004">
    <property type="entry name" value="Alanine--tRNA ligase"/>
    <property type="match status" value="1"/>
</dbReference>
<dbReference type="GO" id="GO:0005524">
    <property type="term" value="F:ATP binding"/>
    <property type="evidence" value="ECO:0007669"/>
    <property type="project" value="UniProtKB-UniRule"/>
</dbReference>
<keyword evidence="8 12" id="KW-0067">ATP-binding</keyword>
<dbReference type="InterPro" id="IPR022429">
    <property type="entry name" value="Ala-tRNA_lgiase_arc"/>
</dbReference>
<accession>A0AAF0D383</accession>
<evidence type="ECO:0000256" key="3">
    <source>
        <dbReference type="ARBA" id="ARBA00022555"/>
    </source>
</evidence>
<dbReference type="EMBL" id="CP091871">
    <property type="protein sequence ID" value="WEU40819.1"/>
    <property type="molecule type" value="Genomic_DNA"/>
</dbReference>
<dbReference type="NCBIfam" id="TIGR03683">
    <property type="entry name" value="A-tRNA_syn_arch"/>
    <property type="match status" value="1"/>
</dbReference>
<gene>
    <name evidence="12 14" type="primary">alaS</name>
    <name evidence="14" type="ORF">OdinLCB4_002565</name>
</gene>
<dbReference type="InterPro" id="IPR018164">
    <property type="entry name" value="Ala-tRNA-synth_IIc_N"/>
</dbReference>
<dbReference type="SUPFAM" id="SSF101353">
    <property type="entry name" value="Putative anticodon-binding domain of alanyl-tRNA synthetase (AlaRS)"/>
    <property type="match status" value="1"/>
</dbReference>
<keyword evidence="4 12" id="KW-0436">Ligase</keyword>
<dbReference type="FunFam" id="3.30.980.10:FF:000004">
    <property type="entry name" value="Alanine--tRNA ligase, cytoplasmic"/>
    <property type="match status" value="1"/>
</dbReference>
<dbReference type="Pfam" id="PF07973">
    <property type="entry name" value="tRNA_SAD"/>
    <property type="match status" value="1"/>
</dbReference>
<comment type="similarity">
    <text evidence="1 12">Belongs to the class-II aminoacyl-tRNA synthetase family.</text>
</comment>
<dbReference type="GO" id="GO:0008270">
    <property type="term" value="F:zinc ion binding"/>
    <property type="evidence" value="ECO:0007669"/>
    <property type="project" value="UniProtKB-UniRule"/>
</dbReference>
<dbReference type="GO" id="GO:0005737">
    <property type="term" value="C:cytoplasm"/>
    <property type="evidence" value="ECO:0007669"/>
    <property type="project" value="UniProtKB-SubCell"/>
</dbReference>
<dbReference type="Gene3D" id="6.10.250.550">
    <property type="match status" value="1"/>
</dbReference>
<dbReference type="NCBIfam" id="TIGR00344">
    <property type="entry name" value="alaS"/>
    <property type="match status" value="1"/>
</dbReference>
<reference evidence="14" key="1">
    <citation type="journal article" date="2017" name="Nature">
        <title>Asgard archaea illuminate the origin of eukaryotic cellular complexity.</title>
        <authorList>
            <person name="Zaremba-Niedzwiedzka K."/>
            <person name="Caceres E.F."/>
            <person name="Saw J.H."/>
            <person name="Backstrom D."/>
            <person name="Juzokaite L."/>
            <person name="Vancaester E."/>
            <person name="Seitz K.W."/>
            <person name="Anantharaman K."/>
            <person name="Starnawski P."/>
            <person name="Kjeldsen K.U."/>
            <person name="Scott M.B."/>
            <person name="Nunoura T."/>
            <person name="Banfield J.F."/>
            <person name="Schramm A."/>
            <person name="Baker B.J."/>
            <person name="Spang A."/>
            <person name="Ettema T.J.G."/>
        </authorList>
    </citation>
    <scope>NUCLEOTIDE SEQUENCE</scope>
    <source>
        <strain evidence="14">LCB_4</strain>
    </source>
</reference>
<dbReference type="PRINTS" id="PR00980">
    <property type="entry name" value="TRNASYNTHALA"/>
</dbReference>
<feature type="binding site" evidence="12">
    <location>
        <position position="711"/>
    </location>
    <ligand>
        <name>Zn(2+)</name>
        <dbReference type="ChEBI" id="CHEBI:29105"/>
    </ligand>
</feature>
<keyword evidence="3 12" id="KW-0820">tRNA-binding</keyword>
<evidence type="ECO:0000313" key="15">
    <source>
        <dbReference type="Proteomes" id="UP000186851"/>
    </source>
</evidence>
<evidence type="ECO:0000256" key="8">
    <source>
        <dbReference type="ARBA" id="ARBA00022840"/>
    </source>
</evidence>
<dbReference type="GO" id="GO:0000049">
    <property type="term" value="F:tRNA binding"/>
    <property type="evidence" value="ECO:0007669"/>
    <property type="project" value="UniProtKB-KW"/>
</dbReference>
<dbReference type="GO" id="GO:0006419">
    <property type="term" value="P:alanyl-tRNA aminoacylation"/>
    <property type="evidence" value="ECO:0007669"/>
    <property type="project" value="UniProtKB-UniRule"/>
</dbReference>
<evidence type="ECO:0000256" key="9">
    <source>
        <dbReference type="ARBA" id="ARBA00022884"/>
    </source>
</evidence>
<dbReference type="InterPro" id="IPR045864">
    <property type="entry name" value="aa-tRNA-synth_II/BPL/LPL"/>
</dbReference>
<keyword evidence="7 12" id="KW-0862">Zinc</keyword>
<organism evidence="14 15">
    <name type="scientific">Odinarchaeota yellowstonii (strain LCB_4)</name>
    <dbReference type="NCBI Taxonomy" id="1841599"/>
    <lineage>
        <taxon>Archaea</taxon>
        <taxon>Promethearchaeati</taxon>
        <taxon>Candidatus Odinarchaeota</taxon>
        <taxon>Candidatus Odinarchaeia</taxon>
        <taxon>Candidatus Odinarchaeales</taxon>
        <taxon>Candidatus Odinarchaeaceae</taxon>
        <taxon>Candidatus Odinarchaeum</taxon>
    </lineage>
</organism>
<evidence type="ECO:0000256" key="7">
    <source>
        <dbReference type="ARBA" id="ARBA00022833"/>
    </source>
</evidence>
<dbReference type="PANTHER" id="PTHR11777:SF9">
    <property type="entry name" value="ALANINE--TRNA LIGASE, CYTOPLASMIC"/>
    <property type="match status" value="1"/>
</dbReference>
<comment type="catalytic activity">
    <reaction evidence="12">
        <text>tRNA(Ala) + L-alanine + ATP = L-alanyl-tRNA(Ala) + AMP + diphosphate</text>
        <dbReference type="Rhea" id="RHEA:12540"/>
        <dbReference type="Rhea" id="RHEA-COMP:9657"/>
        <dbReference type="Rhea" id="RHEA-COMP:9923"/>
        <dbReference type="ChEBI" id="CHEBI:30616"/>
        <dbReference type="ChEBI" id="CHEBI:33019"/>
        <dbReference type="ChEBI" id="CHEBI:57972"/>
        <dbReference type="ChEBI" id="CHEBI:78442"/>
        <dbReference type="ChEBI" id="CHEBI:78497"/>
        <dbReference type="ChEBI" id="CHEBI:456215"/>
        <dbReference type="EC" id="6.1.1.7"/>
    </reaction>
</comment>
<evidence type="ECO:0000256" key="12">
    <source>
        <dbReference type="HAMAP-Rule" id="MF_00036"/>
    </source>
</evidence>
<dbReference type="AlphaFoldDB" id="A0AAF0D383"/>
<dbReference type="Gene3D" id="3.10.310.40">
    <property type="match status" value="1"/>
</dbReference>
<dbReference type="Pfam" id="PF01411">
    <property type="entry name" value="tRNA-synt_2c"/>
    <property type="match status" value="1"/>
</dbReference>
<comment type="subcellular location">
    <subcellularLocation>
        <location evidence="12">Cytoplasm</location>
    </subcellularLocation>
</comment>
<evidence type="ECO:0000256" key="10">
    <source>
        <dbReference type="ARBA" id="ARBA00022917"/>
    </source>
</evidence>
<keyword evidence="6 12" id="KW-0547">Nucleotide-binding</keyword>
<dbReference type="Gene3D" id="2.40.30.130">
    <property type="match status" value="1"/>
</dbReference>
<evidence type="ECO:0000256" key="5">
    <source>
        <dbReference type="ARBA" id="ARBA00022723"/>
    </source>
</evidence>
<keyword evidence="11 12" id="KW-0030">Aminoacyl-tRNA synthetase</keyword>
<dbReference type="InterPro" id="IPR002318">
    <property type="entry name" value="Ala-tRNA-lgiase_IIc"/>
</dbReference>
<name>A0AAF0D383_ODILC</name>
<dbReference type="InterPro" id="IPR012947">
    <property type="entry name" value="tRNA_SAD"/>
</dbReference>
<evidence type="ECO:0000259" key="13">
    <source>
        <dbReference type="PROSITE" id="PS50860"/>
    </source>
</evidence>
<comment type="domain">
    <text evidence="12">Consists of three domains; the N-terminal catalytic domain, the editing domain and the C-terminal C-Ala domain. The editing domain removes incorrectly charged amino acids, while the C-Ala domain, along with tRNA(Ala), serves as a bridge to cooperatively bring together the editing and aminoacylation centers thus stimulating deacylation of misacylated tRNAs.</text>
</comment>
<protein>
    <recommendedName>
        <fullName evidence="12">Alanine--tRNA ligase</fullName>
        <ecNumber evidence="12">6.1.1.7</ecNumber>
    </recommendedName>
    <alternativeName>
        <fullName evidence="12">Alanyl-tRNA synthetase</fullName>
        <shortName evidence="12">AlaRS</shortName>
    </alternativeName>
</protein>
<dbReference type="Gene3D" id="3.30.54.20">
    <property type="match status" value="1"/>
</dbReference>
<proteinExistence type="inferred from homology"/>
<sequence length="916" mass="105447">MLIKEDLKKLFGEEKYLVTIFKEEGFTRRKCKRCGSYFWTLDETRELCGDTACVGGYMFLKDDYNIREMDLNKTIKHWSSYFTKNNHLRIKDYPVVARWRDDIFFTIASITDFQPWVLNGTIDPPAPSLIVAQPCIRFGGKGFCDIDNVGKTGRHLSLFIMGGQHSFNSKLRNLKGYWMNECIQLNYDYIVNELKLPKNQITYKEDVWFGGGNFGPSLEVFYNGLEIVNNVFMQYEVTYNGEYREMEFKVIDVGWGLERLTWLSRKTPNIYEAVFNSIINKLRREAEISIPEELLLEYNILSGCVEVEDSAEDKLIQSKMNNLIKGYEQEIEKLQAIYAIADHLRTFIFALADGAIPSNVGGGYNIRTLLRRVFSLNKTYLRNIDLVEVCLEHINQLKKIYPRVHNSVHLIEDILKIELERYETNIEKGRKYIQSLLEKEDKITEDKMREIYVSKGITPETVREIASALNKQVVIPPSFYLNISNKISEKTVNFEENKLKDYIKNLPATRKLYYEKPYDKKFKAKVIKNILNKYIILDQTLFYPEGGGQVGDTGRLNNHQVIKAFKISDIILHELQTPAEISEGVEVEGEIEWGRRAQLMRNHTGAHILNSAARKMLGKHVWQAGAEKTPSRSRLDITHYKSLTSEEVKAIEKLCNEIILENRKVKIKNLERDRAEKKYGFTIYQGGVVPGRILRIVEIEGWDAEACGGTHVKRTGEIAFLKIINTERIQDGVVRIEYLTGSAALEYIQQQDQELHKISTLLDVPVNQVYSAVEKFYNQTKELKKKVERIQKTISIENINMRLVERLGENELYTGIVEEATIKDLINICVGVRSRMKNAILLLFSKKDGVNIVLMIPENLAKNVNAGLIIKEELKELNVKGGGNPQLGQGVAPENIDIESIIEKVKNTLKNKLNLR</sequence>